<comment type="caution">
    <text evidence="10">The sequence shown here is derived from an EMBL/GenBank/DDBJ whole genome shotgun (WGS) entry which is preliminary data.</text>
</comment>
<sequence>MEFNYVARTQQGEMQTGVVDAATRNIAIETLQSRKLVLLDLRAKNTGSLFTMQFKIFQRVKMKDLTNFARQLATLVSAQVPLLSSLQSLANQVENQYLKEIIVQVSGDVEGGTVFSKALSRHPKVFSDFFVNMIRAGEASGGMEASLNYLADYLEKQYYLNAKVRGALTYPAFILGSFILIAALMMILVVPKLTSFLKDSGQALPSLTQVVMAISDFLINWWWLLLIVLAGGGYYLYHAIRTSPVARQAWDEMKIKLPLFGKQVFQKIYITRIADNLSTLIQGGLSILQALQVTSEVVGNSVYQKIVAEAKEDVRIGNTLSSSFAKHKEIPAMVTQMIATGEQTGSLDVILKKLGLFYNREVDNTVATISQLIEPMLILLIGGGVAILVSAILMPIYNIANSM</sequence>
<dbReference type="InterPro" id="IPR003004">
    <property type="entry name" value="GspF/PilC"/>
</dbReference>
<dbReference type="PRINTS" id="PR00812">
    <property type="entry name" value="BCTERIALGSPF"/>
</dbReference>
<name>A0A1G2FS03_9BACT</name>
<evidence type="ECO:0000256" key="3">
    <source>
        <dbReference type="ARBA" id="ARBA00022475"/>
    </source>
</evidence>
<protein>
    <recommendedName>
        <fullName evidence="9">Type II secretion system protein GspF domain-containing protein</fullName>
    </recommendedName>
</protein>
<dbReference type="InterPro" id="IPR042094">
    <property type="entry name" value="T2SS_GspF_sf"/>
</dbReference>
<dbReference type="Pfam" id="PF00482">
    <property type="entry name" value="T2SSF"/>
    <property type="match status" value="2"/>
</dbReference>
<dbReference type="FunFam" id="1.20.81.30:FF:000001">
    <property type="entry name" value="Type II secretion system protein F"/>
    <property type="match status" value="2"/>
</dbReference>
<feature type="domain" description="Type II secretion system protein GspF" evidence="9">
    <location>
        <begin position="274"/>
        <end position="395"/>
    </location>
</feature>
<evidence type="ECO:0000256" key="6">
    <source>
        <dbReference type="ARBA" id="ARBA00022989"/>
    </source>
</evidence>
<evidence type="ECO:0000256" key="8">
    <source>
        <dbReference type="SAM" id="Phobius"/>
    </source>
</evidence>
<dbReference type="GO" id="GO:0005886">
    <property type="term" value="C:plasma membrane"/>
    <property type="evidence" value="ECO:0007669"/>
    <property type="project" value="UniProtKB-SubCell"/>
</dbReference>
<keyword evidence="3" id="KW-1003">Cell membrane</keyword>
<organism evidence="10 11">
    <name type="scientific">Candidatus Portnoybacteria bacterium RIFCSPLOWO2_02_FULL_39_11</name>
    <dbReference type="NCBI Taxonomy" id="1802001"/>
    <lineage>
        <taxon>Bacteria</taxon>
        <taxon>Candidatus Portnoyibacteriota</taxon>
    </lineage>
</organism>
<gene>
    <name evidence="10" type="ORF">A3B04_03765</name>
</gene>
<evidence type="ECO:0000313" key="11">
    <source>
        <dbReference type="Proteomes" id="UP000177126"/>
    </source>
</evidence>
<dbReference type="PANTHER" id="PTHR30012:SF0">
    <property type="entry name" value="TYPE II SECRETION SYSTEM PROTEIN F-RELATED"/>
    <property type="match status" value="1"/>
</dbReference>
<feature type="transmembrane region" description="Helical" evidence="8">
    <location>
        <begin position="377"/>
        <end position="400"/>
    </location>
</feature>
<evidence type="ECO:0000256" key="5">
    <source>
        <dbReference type="ARBA" id="ARBA00022692"/>
    </source>
</evidence>
<evidence type="ECO:0000256" key="7">
    <source>
        <dbReference type="ARBA" id="ARBA00023136"/>
    </source>
</evidence>
<dbReference type="PANTHER" id="PTHR30012">
    <property type="entry name" value="GENERAL SECRETION PATHWAY PROTEIN"/>
    <property type="match status" value="1"/>
</dbReference>
<keyword evidence="6 8" id="KW-1133">Transmembrane helix</keyword>
<proteinExistence type="inferred from homology"/>
<keyword evidence="4" id="KW-0997">Cell inner membrane</keyword>
<comment type="similarity">
    <text evidence="2">Belongs to the GSP F family.</text>
</comment>
<evidence type="ECO:0000256" key="1">
    <source>
        <dbReference type="ARBA" id="ARBA00004429"/>
    </source>
</evidence>
<dbReference type="AlphaFoldDB" id="A0A1G2FS03"/>
<accession>A0A1G2FS03</accession>
<evidence type="ECO:0000256" key="4">
    <source>
        <dbReference type="ARBA" id="ARBA00022519"/>
    </source>
</evidence>
<comment type="subcellular location">
    <subcellularLocation>
        <location evidence="1">Cell inner membrane</location>
        <topology evidence="1">Multi-pass membrane protein</topology>
    </subcellularLocation>
</comment>
<dbReference type="Proteomes" id="UP000177126">
    <property type="component" value="Unassembled WGS sequence"/>
</dbReference>
<dbReference type="InterPro" id="IPR018076">
    <property type="entry name" value="T2SS_GspF_dom"/>
</dbReference>
<reference evidence="10 11" key="1">
    <citation type="journal article" date="2016" name="Nat. Commun.">
        <title>Thousands of microbial genomes shed light on interconnected biogeochemical processes in an aquifer system.</title>
        <authorList>
            <person name="Anantharaman K."/>
            <person name="Brown C.T."/>
            <person name="Hug L.A."/>
            <person name="Sharon I."/>
            <person name="Castelle C.J."/>
            <person name="Probst A.J."/>
            <person name="Thomas B.C."/>
            <person name="Singh A."/>
            <person name="Wilkins M.J."/>
            <person name="Karaoz U."/>
            <person name="Brodie E.L."/>
            <person name="Williams K.H."/>
            <person name="Hubbard S.S."/>
            <person name="Banfield J.F."/>
        </authorList>
    </citation>
    <scope>NUCLEOTIDE SEQUENCE [LARGE SCALE GENOMIC DNA]</scope>
</reference>
<keyword evidence="7 8" id="KW-0472">Membrane</keyword>
<dbReference type="Gene3D" id="1.20.81.30">
    <property type="entry name" value="Type II secretion system (T2SS), domain F"/>
    <property type="match status" value="2"/>
</dbReference>
<keyword evidence="5 8" id="KW-0812">Transmembrane</keyword>
<evidence type="ECO:0000313" key="10">
    <source>
        <dbReference type="EMBL" id="OGZ40865.1"/>
    </source>
</evidence>
<evidence type="ECO:0000259" key="9">
    <source>
        <dbReference type="Pfam" id="PF00482"/>
    </source>
</evidence>
<feature type="transmembrane region" description="Helical" evidence="8">
    <location>
        <begin position="210"/>
        <end position="237"/>
    </location>
</feature>
<evidence type="ECO:0000256" key="2">
    <source>
        <dbReference type="ARBA" id="ARBA00005745"/>
    </source>
</evidence>
<dbReference type="EMBL" id="MHNF01000024">
    <property type="protein sequence ID" value="OGZ40865.1"/>
    <property type="molecule type" value="Genomic_DNA"/>
</dbReference>
<feature type="domain" description="Type II secretion system protein GspF" evidence="9">
    <location>
        <begin position="68"/>
        <end position="191"/>
    </location>
</feature>
<feature type="transmembrane region" description="Helical" evidence="8">
    <location>
        <begin position="167"/>
        <end position="190"/>
    </location>
</feature>